<evidence type="ECO:0000313" key="3">
    <source>
        <dbReference type="Proteomes" id="UP000193928"/>
    </source>
</evidence>
<name>A0A1X1V8P9_MYCGO</name>
<dbReference type="AlphaFoldDB" id="A0A1X1V8P9"/>
<comment type="caution">
    <text evidence="2">The sequence shown here is derived from an EMBL/GenBank/DDBJ whole genome shotgun (WGS) entry which is preliminary data.</text>
</comment>
<evidence type="ECO:0000313" key="2">
    <source>
        <dbReference type="EMBL" id="ORV65444.1"/>
    </source>
</evidence>
<reference evidence="2 3" key="1">
    <citation type="submission" date="2016-01" db="EMBL/GenBank/DDBJ databases">
        <title>The new phylogeny of the genus Mycobacterium.</title>
        <authorList>
            <person name="Tarcisio F."/>
            <person name="Conor M."/>
            <person name="Antonella G."/>
            <person name="Elisabetta G."/>
            <person name="Giulia F.S."/>
            <person name="Sara T."/>
            <person name="Anna F."/>
            <person name="Clotilde B."/>
            <person name="Roberto B."/>
            <person name="Veronica D.S."/>
            <person name="Fabio R."/>
            <person name="Monica P."/>
            <person name="Olivier J."/>
            <person name="Enrico T."/>
            <person name="Nicola S."/>
        </authorList>
    </citation>
    <scope>NUCLEOTIDE SEQUENCE [LARGE SCALE GENOMIC DNA]</scope>
    <source>
        <strain evidence="2 3">DSM 44160</strain>
    </source>
</reference>
<dbReference type="Proteomes" id="UP000193928">
    <property type="component" value="Unassembled WGS sequence"/>
</dbReference>
<dbReference type="EMBL" id="LQOY01000260">
    <property type="protein sequence ID" value="ORV65444.1"/>
    <property type="molecule type" value="Genomic_DNA"/>
</dbReference>
<protein>
    <submittedName>
        <fullName evidence="2">Uncharacterized protein</fullName>
    </submittedName>
</protein>
<feature type="compositionally biased region" description="Basic and acidic residues" evidence="1">
    <location>
        <begin position="44"/>
        <end position="55"/>
    </location>
</feature>
<feature type="compositionally biased region" description="Basic and acidic residues" evidence="1">
    <location>
        <begin position="23"/>
        <end position="34"/>
    </location>
</feature>
<accession>A0A1X1V8P9</accession>
<proteinExistence type="predicted"/>
<organism evidence="2 3">
    <name type="scientific">Mycobacterium gordonae</name>
    <dbReference type="NCBI Taxonomy" id="1778"/>
    <lineage>
        <taxon>Bacteria</taxon>
        <taxon>Bacillati</taxon>
        <taxon>Actinomycetota</taxon>
        <taxon>Actinomycetes</taxon>
        <taxon>Mycobacteriales</taxon>
        <taxon>Mycobacteriaceae</taxon>
        <taxon>Mycobacterium</taxon>
    </lineage>
</organism>
<evidence type="ECO:0000256" key="1">
    <source>
        <dbReference type="SAM" id="MobiDB-lite"/>
    </source>
</evidence>
<feature type="region of interest" description="Disordered" evidence="1">
    <location>
        <begin position="1"/>
        <end position="62"/>
    </location>
</feature>
<gene>
    <name evidence="2" type="ORF">AWC08_11205</name>
</gene>
<sequence>MAGSAVAGCSANPALNQDSDADLDQHECRTDRENTNAASRRRPRAAEDYREREGSPDDQQGL</sequence>
<keyword evidence="3" id="KW-1185">Reference proteome</keyword>